<evidence type="ECO:0000256" key="2">
    <source>
        <dbReference type="ARBA" id="ARBA00022723"/>
    </source>
</evidence>
<evidence type="ECO:0000313" key="5">
    <source>
        <dbReference type="EMBL" id="PXW95923.1"/>
    </source>
</evidence>
<reference evidence="5 6" key="2">
    <citation type="submission" date="2018-06" db="EMBL/GenBank/DDBJ databases">
        <title>Sequencing of bacterial isolates from soil warming experiment in Harvard Forest, Massachusetts, USA.</title>
        <authorList>
            <person name="Deangelis K.PhD."/>
        </authorList>
    </citation>
    <scope>NUCLEOTIDE SEQUENCE [LARGE SCALE GENOMIC DNA]</scope>
    <source>
        <strain evidence="5 6">GAS496</strain>
    </source>
</reference>
<evidence type="ECO:0000256" key="1">
    <source>
        <dbReference type="ARBA" id="ARBA00001946"/>
    </source>
</evidence>
<evidence type="ECO:0000259" key="4">
    <source>
        <dbReference type="SMART" id="SM00922"/>
    </source>
</evidence>
<evidence type="ECO:0000256" key="3">
    <source>
        <dbReference type="ARBA" id="ARBA00022842"/>
    </source>
</evidence>
<dbReference type="Gene3D" id="3.20.20.120">
    <property type="entry name" value="Enolase-like C-terminal domain"/>
    <property type="match status" value="1"/>
</dbReference>
<keyword evidence="2" id="KW-0479">Metal-binding</keyword>
<dbReference type="SUPFAM" id="SSF51604">
    <property type="entry name" value="Enolase C-terminal domain-like"/>
    <property type="match status" value="1"/>
</dbReference>
<comment type="cofactor">
    <cofactor evidence="1">
        <name>Mg(2+)</name>
        <dbReference type="ChEBI" id="CHEBI:18420"/>
    </cofactor>
</comment>
<keyword evidence="3" id="KW-0460">Magnesium</keyword>
<dbReference type="Gene3D" id="3.30.390.10">
    <property type="entry name" value="Enolase-like, N-terminal domain"/>
    <property type="match status" value="1"/>
</dbReference>
<dbReference type="InterPro" id="IPR018110">
    <property type="entry name" value="Mandel_Rmase/mucon_lact_enz_CS"/>
</dbReference>
<dbReference type="SFLD" id="SFLDS00001">
    <property type="entry name" value="Enolase"/>
    <property type="match status" value="1"/>
</dbReference>
<dbReference type="PANTHER" id="PTHR13794">
    <property type="entry name" value="ENOLASE SUPERFAMILY, MANDELATE RACEMASE"/>
    <property type="match status" value="1"/>
</dbReference>
<comment type="caution">
    <text evidence="5">The sequence shown here is derived from an EMBL/GenBank/DDBJ whole genome shotgun (WGS) entry which is preliminary data.</text>
</comment>
<dbReference type="GO" id="GO:0016052">
    <property type="term" value="P:carbohydrate catabolic process"/>
    <property type="evidence" value="ECO:0007669"/>
    <property type="project" value="TreeGrafter"/>
</dbReference>
<organism evidence="5 6">
    <name type="scientific">Mycolicibacterium moriokaense</name>
    <dbReference type="NCBI Taxonomy" id="39691"/>
    <lineage>
        <taxon>Bacteria</taxon>
        <taxon>Bacillati</taxon>
        <taxon>Actinomycetota</taxon>
        <taxon>Actinomycetes</taxon>
        <taxon>Mycobacteriales</taxon>
        <taxon>Mycobacteriaceae</taxon>
        <taxon>Mycolicibacterium</taxon>
    </lineage>
</organism>
<name>A0A318GZV2_9MYCO</name>
<gene>
    <name evidence="5" type="ORF">C8E89_1555</name>
</gene>
<evidence type="ECO:0000313" key="6">
    <source>
        <dbReference type="Proteomes" id="UP000247781"/>
    </source>
</evidence>
<dbReference type="PROSITE" id="PS00908">
    <property type="entry name" value="MR_MLE_1"/>
    <property type="match status" value="1"/>
</dbReference>
<dbReference type="InterPro" id="IPR029017">
    <property type="entry name" value="Enolase-like_N"/>
</dbReference>
<dbReference type="InterPro" id="IPR013342">
    <property type="entry name" value="Mandelate_racemase_C"/>
</dbReference>
<dbReference type="InterPro" id="IPR036849">
    <property type="entry name" value="Enolase-like_C_sf"/>
</dbReference>
<proteinExistence type="predicted"/>
<sequence>MKVTSSVLRTVKLPAARHSLGEIPYGLDSYLLIQLCTDSGLEGIAYCGYVFPTLIGALRATMRTMLDAAVGMDVWDTQRLVMVRNGLGLGSPAGLVARAASAVDMALWDLRGKATGEPVWRLLGAAGPRVASYASGHLWRHYSISELETSAHELAELGWRAMKLRCGAEPDDDREVERLAVVRRAVGPQVRIMIDVNQEWTVAQSIAMGRRFAPLDPFWLEDPLPAEDYSGYAAVTAALVTPICAGEYVYGLAPLCELVARRSVDILMIDGMRAGGITGFMKAAAVAEAHYTPVVSHLATEYLAHAIAACPNGLTAEHIPWTSPLFTAVPSLDPSDGALVLFDTPGFGLDFDEERIARYVVD</sequence>
<dbReference type="AlphaFoldDB" id="A0A318GZV2"/>
<dbReference type="EMBL" id="QJJU01000055">
    <property type="protein sequence ID" value="PXW95923.1"/>
    <property type="molecule type" value="Genomic_DNA"/>
</dbReference>
<dbReference type="Pfam" id="PF13378">
    <property type="entry name" value="MR_MLE_C"/>
    <property type="match status" value="1"/>
</dbReference>
<dbReference type="PANTHER" id="PTHR13794:SF58">
    <property type="entry name" value="MITOCHONDRIAL ENOLASE SUPERFAMILY MEMBER 1"/>
    <property type="match status" value="1"/>
</dbReference>
<reference evidence="6" key="1">
    <citation type="submission" date="2018-05" db="EMBL/GenBank/DDBJ databases">
        <authorList>
            <person name="Deangelis K."/>
            <person name="Huntemann M."/>
            <person name="Clum A."/>
            <person name="Pillay M."/>
            <person name="Palaniappan K."/>
            <person name="Varghese N."/>
            <person name="Mikhailova N."/>
            <person name="Stamatis D."/>
            <person name="Reddy T."/>
            <person name="Daum C."/>
            <person name="Shapiro N."/>
            <person name="Ivanova N."/>
            <person name="Kyrpides N."/>
            <person name="Woyke T."/>
        </authorList>
    </citation>
    <scope>NUCLEOTIDE SEQUENCE [LARGE SCALE GENOMIC DNA]</scope>
    <source>
        <strain evidence="6">GAS496</strain>
    </source>
</reference>
<dbReference type="Pfam" id="PF02746">
    <property type="entry name" value="MR_MLE_N"/>
    <property type="match status" value="1"/>
</dbReference>
<dbReference type="GO" id="GO:0000287">
    <property type="term" value="F:magnesium ion binding"/>
    <property type="evidence" value="ECO:0007669"/>
    <property type="project" value="TreeGrafter"/>
</dbReference>
<dbReference type="SUPFAM" id="SSF54826">
    <property type="entry name" value="Enolase N-terminal domain-like"/>
    <property type="match status" value="1"/>
</dbReference>
<dbReference type="InterPro" id="IPR029065">
    <property type="entry name" value="Enolase_C-like"/>
</dbReference>
<accession>A0A318GZV2</accession>
<dbReference type="SFLD" id="SFLDG00179">
    <property type="entry name" value="mandelate_racemase"/>
    <property type="match status" value="1"/>
</dbReference>
<dbReference type="SMART" id="SM00922">
    <property type="entry name" value="MR_MLE"/>
    <property type="match status" value="1"/>
</dbReference>
<dbReference type="CDD" id="cd03316">
    <property type="entry name" value="MR_like"/>
    <property type="match status" value="1"/>
</dbReference>
<protein>
    <submittedName>
        <fullName evidence="5">L-alanine-DL-glutamate epimerase-like enolase superfamily enzyme</fullName>
    </submittedName>
</protein>
<dbReference type="InterPro" id="IPR013341">
    <property type="entry name" value="Mandelate_racemase_N_dom"/>
</dbReference>
<keyword evidence="6" id="KW-1185">Reference proteome</keyword>
<dbReference type="OrthoDB" id="5241672at2"/>
<dbReference type="GO" id="GO:0016836">
    <property type="term" value="F:hydro-lyase activity"/>
    <property type="evidence" value="ECO:0007669"/>
    <property type="project" value="TreeGrafter"/>
</dbReference>
<dbReference type="GO" id="GO:0009063">
    <property type="term" value="P:amino acid catabolic process"/>
    <property type="evidence" value="ECO:0007669"/>
    <property type="project" value="InterPro"/>
</dbReference>
<dbReference type="Proteomes" id="UP000247781">
    <property type="component" value="Unassembled WGS sequence"/>
</dbReference>
<dbReference type="InterPro" id="IPR046945">
    <property type="entry name" value="RHMD-like"/>
</dbReference>
<feature type="domain" description="Mandelate racemase/muconate lactonizing enzyme C-terminal" evidence="4">
    <location>
        <begin position="144"/>
        <end position="242"/>
    </location>
</feature>